<dbReference type="SUPFAM" id="SSF57850">
    <property type="entry name" value="RING/U-box"/>
    <property type="match status" value="1"/>
</dbReference>
<protein>
    <recommendedName>
        <fullName evidence="6">RING-type domain-containing protein</fullName>
    </recommendedName>
</protein>
<dbReference type="InParanoid" id="F0ZUM4"/>
<dbReference type="Proteomes" id="UP000001064">
    <property type="component" value="Unassembled WGS sequence"/>
</dbReference>
<evidence type="ECO:0000256" key="4">
    <source>
        <dbReference type="PROSITE-ProRule" id="PRU00175"/>
    </source>
</evidence>
<evidence type="ECO:0000256" key="5">
    <source>
        <dbReference type="SAM" id="MobiDB-lite"/>
    </source>
</evidence>
<dbReference type="InterPro" id="IPR013083">
    <property type="entry name" value="Znf_RING/FYVE/PHD"/>
</dbReference>
<gene>
    <name evidence="7" type="ORF">DICPUDRAFT_155682</name>
</gene>
<dbReference type="AlphaFoldDB" id="F0ZUM4"/>
<dbReference type="RefSeq" id="XP_003291124.1">
    <property type="nucleotide sequence ID" value="XM_003291076.1"/>
</dbReference>
<sequence>MKKQYTPITNNFYVKPNNQSPSHIFGLTTSPSQLGQFPPPNSSAPSAISSKTSEEKEWIFGSKYLEIIKKREKEEKEREENQKLIKDKMKGFCNNCISGEIEPLHLSYIMCGHKFCYDCILRRSLSDQTCPLCEQPFDQIHVAIKLIL</sequence>
<name>F0ZUM4_DICPU</name>
<dbReference type="EMBL" id="GL871197">
    <property type="protein sequence ID" value="EGC32359.1"/>
    <property type="molecule type" value="Genomic_DNA"/>
</dbReference>
<dbReference type="PROSITE" id="PS50089">
    <property type="entry name" value="ZF_RING_2"/>
    <property type="match status" value="1"/>
</dbReference>
<reference evidence="8" key="1">
    <citation type="journal article" date="2011" name="Genome Biol.">
        <title>Comparative genomics of the social amoebae Dictyostelium discoideum and Dictyostelium purpureum.</title>
        <authorList>
            <consortium name="US DOE Joint Genome Institute (JGI-PGF)"/>
            <person name="Sucgang R."/>
            <person name="Kuo A."/>
            <person name="Tian X."/>
            <person name="Salerno W."/>
            <person name="Parikh A."/>
            <person name="Feasley C.L."/>
            <person name="Dalin E."/>
            <person name="Tu H."/>
            <person name="Huang E."/>
            <person name="Barry K."/>
            <person name="Lindquist E."/>
            <person name="Shapiro H."/>
            <person name="Bruce D."/>
            <person name="Schmutz J."/>
            <person name="Salamov A."/>
            <person name="Fey P."/>
            <person name="Gaudet P."/>
            <person name="Anjard C."/>
            <person name="Babu M.M."/>
            <person name="Basu S."/>
            <person name="Bushmanova Y."/>
            <person name="van der Wel H."/>
            <person name="Katoh-Kurasawa M."/>
            <person name="Dinh C."/>
            <person name="Coutinho P.M."/>
            <person name="Saito T."/>
            <person name="Elias M."/>
            <person name="Schaap P."/>
            <person name="Kay R.R."/>
            <person name="Henrissat B."/>
            <person name="Eichinger L."/>
            <person name="Rivero F."/>
            <person name="Putnam N.H."/>
            <person name="West C.M."/>
            <person name="Loomis W.F."/>
            <person name="Chisholm R.L."/>
            <person name="Shaulsky G."/>
            <person name="Strassmann J.E."/>
            <person name="Queller D.C."/>
            <person name="Kuspa A."/>
            <person name="Grigoriev I.V."/>
        </authorList>
    </citation>
    <scope>NUCLEOTIDE SEQUENCE [LARGE SCALE GENOMIC DNA]</scope>
    <source>
        <strain evidence="8">QSDP1</strain>
    </source>
</reference>
<dbReference type="InterPro" id="IPR001841">
    <property type="entry name" value="Znf_RING"/>
</dbReference>
<evidence type="ECO:0000256" key="3">
    <source>
        <dbReference type="ARBA" id="ARBA00022833"/>
    </source>
</evidence>
<feature type="domain" description="RING-type" evidence="6">
    <location>
        <begin position="93"/>
        <end position="134"/>
    </location>
</feature>
<keyword evidence="1" id="KW-0479">Metal-binding</keyword>
<dbReference type="PROSITE" id="PS00518">
    <property type="entry name" value="ZF_RING_1"/>
    <property type="match status" value="1"/>
</dbReference>
<keyword evidence="2 4" id="KW-0863">Zinc-finger</keyword>
<organism evidence="7 8">
    <name type="scientific">Dictyostelium purpureum</name>
    <name type="common">Slime mold</name>
    <dbReference type="NCBI Taxonomy" id="5786"/>
    <lineage>
        <taxon>Eukaryota</taxon>
        <taxon>Amoebozoa</taxon>
        <taxon>Evosea</taxon>
        <taxon>Eumycetozoa</taxon>
        <taxon>Dictyostelia</taxon>
        <taxon>Dictyosteliales</taxon>
        <taxon>Dictyosteliaceae</taxon>
        <taxon>Dictyostelium</taxon>
    </lineage>
</organism>
<dbReference type="InterPro" id="IPR017907">
    <property type="entry name" value="Znf_RING_CS"/>
</dbReference>
<keyword evidence="3" id="KW-0862">Zinc</keyword>
<feature type="region of interest" description="Disordered" evidence="5">
    <location>
        <begin position="29"/>
        <end position="51"/>
    </location>
</feature>
<dbReference type="KEGG" id="dpp:DICPUDRAFT_155682"/>
<dbReference type="GO" id="GO:0008270">
    <property type="term" value="F:zinc ion binding"/>
    <property type="evidence" value="ECO:0007669"/>
    <property type="project" value="UniProtKB-KW"/>
</dbReference>
<dbReference type="GeneID" id="10507296"/>
<evidence type="ECO:0000256" key="2">
    <source>
        <dbReference type="ARBA" id="ARBA00022771"/>
    </source>
</evidence>
<keyword evidence="8" id="KW-1185">Reference proteome</keyword>
<dbReference type="Gene3D" id="3.30.40.10">
    <property type="entry name" value="Zinc/RING finger domain, C3HC4 (zinc finger)"/>
    <property type="match status" value="1"/>
</dbReference>
<evidence type="ECO:0000313" key="8">
    <source>
        <dbReference type="Proteomes" id="UP000001064"/>
    </source>
</evidence>
<evidence type="ECO:0000313" key="7">
    <source>
        <dbReference type="EMBL" id="EGC32359.1"/>
    </source>
</evidence>
<dbReference type="OrthoDB" id="21534at2759"/>
<proteinExistence type="predicted"/>
<dbReference type="SMART" id="SM00184">
    <property type="entry name" value="RING"/>
    <property type="match status" value="1"/>
</dbReference>
<evidence type="ECO:0000259" key="6">
    <source>
        <dbReference type="PROSITE" id="PS50089"/>
    </source>
</evidence>
<accession>F0ZUM4</accession>
<evidence type="ECO:0000256" key="1">
    <source>
        <dbReference type="ARBA" id="ARBA00022723"/>
    </source>
</evidence>
<dbReference type="VEuPathDB" id="AmoebaDB:DICPUDRAFT_155682"/>